<dbReference type="RefSeq" id="WP_076488462.1">
    <property type="nucleotide sequence ID" value="NZ_FTMS01000007.1"/>
</dbReference>
<dbReference type="Pfam" id="PF13692">
    <property type="entry name" value="Glyco_trans_1_4"/>
    <property type="match status" value="1"/>
</dbReference>
<dbReference type="CDD" id="cd03801">
    <property type="entry name" value="GT4_PimA-like"/>
    <property type="match status" value="1"/>
</dbReference>
<feature type="domain" description="Glycosyltransferase subfamily 4-like N-terminal" evidence="2">
    <location>
        <begin position="23"/>
        <end position="172"/>
    </location>
</feature>
<evidence type="ECO:0000259" key="2">
    <source>
        <dbReference type="Pfam" id="PF13439"/>
    </source>
</evidence>
<dbReference type="PANTHER" id="PTHR46401:SF2">
    <property type="entry name" value="GLYCOSYLTRANSFERASE WBBK-RELATED"/>
    <property type="match status" value="1"/>
</dbReference>
<keyword evidence="1 3" id="KW-0808">Transferase</keyword>
<accession>A0A1N6RUT7</accession>
<proteinExistence type="predicted"/>
<evidence type="ECO:0000256" key="1">
    <source>
        <dbReference type="ARBA" id="ARBA00022679"/>
    </source>
</evidence>
<dbReference type="Gene3D" id="3.40.50.2000">
    <property type="entry name" value="Glycogen Phosphorylase B"/>
    <property type="match status" value="2"/>
</dbReference>
<dbReference type="AlphaFoldDB" id="A0A1N6RUT7"/>
<dbReference type="OrthoDB" id="9811902at2"/>
<evidence type="ECO:0000313" key="4">
    <source>
        <dbReference type="Proteomes" id="UP000186400"/>
    </source>
</evidence>
<dbReference type="GO" id="GO:0009103">
    <property type="term" value="P:lipopolysaccharide biosynthetic process"/>
    <property type="evidence" value="ECO:0007669"/>
    <property type="project" value="TreeGrafter"/>
</dbReference>
<evidence type="ECO:0000313" key="3">
    <source>
        <dbReference type="EMBL" id="SIQ32561.1"/>
    </source>
</evidence>
<keyword evidence="4" id="KW-1185">Reference proteome</keyword>
<dbReference type="EMBL" id="FTMS01000007">
    <property type="protein sequence ID" value="SIQ32561.1"/>
    <property type="molecule type" value="Genomic_DNA"/>
</dbReference>
<dbReference type="PANTHER" id="PTHR46401">
    <property type="entry name" value="GLYCOSYLTRANSFERASE WBBK-RELATED"/>
    <property type="match status" value="1"/>
</dbReference>
<dbReference type="GO" id="GO:0016757">
    <property type="term" value="F:glycosyltransferase activity"/>
    <property type="evidence" value="ECO:0007669"/>
    <property type="project" value="TreeGrafter"/>
</dbReference>
<reference evidence="3 4" key="1">
    <citation type="submission" date="2017-01" db="EMBL/GenBank/DDBJ databases">
        <authorList>
            <person name="Mah S.A."/>
            <person name="Swanson W.J."/>
            <person name="Moy G.W."/>
            <person name="Vacquier V.D."/>
        </authorList>
    </citation>
    <scope>NUCLEOTIDE SEQUENCE [LARGE SCALE GENOMIC DNA]</scope>
    <source>
        <strain evidence="3 4">ASpG1</strain>
    </source>
</reference>
<dbReference type="InterPro" id="IPR028098">
    <property type="entry name" value="Glyco_trans_4-like_N"/>
</dbReference>
<organism evidence="3 4">
    <name type="scientific">Alkalispirochaeta americana</name>
    <dbReference type="NCBI Taxonomy" id="159291"/>
    <lineage>
        <taxon>Bacteria</taxon>
        <taxon>Pseudomonadati</taxon>
        <taxon>Spirochaetota</taxon>
        <taxon>Spirochaetia</taxon>
        <taxon>Spirochaetales</taxon>
        <taxon>Spirochaetaceae</taxon>
        <taxon>Alkalispirochaeta</taxon>
    </lineage>
</organism>
<dbReference type="STRING" id="159291.SAMN05920897_10726"/>
<gene>
    <name evidence="3" type="ORF">SAMN05920897_10726</name>
</gene>
<dbReference type="Pfam" id="PF13439">
    <property type="entry name" value="Glyco_transf_4"/>
    <property type="match status" value="1"/>
</dbReference>
<name>A0A1N6RUT7_9SPIO</name>
<dbReference type="SUPFAM" id="SSF53756">
    <property type="entry name" value="UDP-Glycosyltransferase/glycogen phosphorylase"/>
    <property type="match status" value="1"/>
</dbReference>
<dbReference type="Proteomes" id="UP000186400">
    <property type="component" value="Unassembled WGS sequence"/>
</dbReference>
<protein>
    <submittedName>
        <fullName evidence="3">Glycosyltransferase involved in cell wall bisynthesis</fullName>
    </submittedName>
</protein>
<sequence length="367" mass="41265">MRILYLSLSPIPSRAANSVQVVKNCAAMVQQGHQVTLFGATGGSEPITDYYGVETPPELFRHPLGRVPLVSRSLFGRRTANQARTLLDQTDLIYGRDIYALLALGNTSQPQIYEAHMPPANATKRHLHRRLFSRKSFFRLITVSRALADYYRENFPELAHKEILVAPNGADLPHSIEVTGESSIRKPAVGYAGQLHAHKGPGLILSVARRMPGIPFHIVGGSPEDIQKWSAQAPKNVVFHGQVSQQELGKYYRTWPIFLAPYQESACKNPLRDDTIWGSPLKVFEYMAHGCCFIASDLPIIREIVGSGSARLCNPSRPEEWEQTLRTLLEDPRQQDELSRTARKLFLERFTREARVRHILSGVLPDR</sequence>